<protein>
    <submittedName>
        <fullName evidence="3">Nucleoside-diphosphate-sugar epimerase</fullName>
    </submittedName>
</protein>
<evidence type="ECO:0000256" key="1">
    <source>
        <dbReference type="SAM" id="SignalP"/>
    </source>
</evidence>
<feature type="domain" description="PRISE-like Rossmann-fold" evidence="2">
    <location>
        <begin position="11"/>
        <end position="95"/>
    </location>
</feature>
<dbReference type="EMBL" id="JN121120">
    <property type="protein sequence ID" value="AFK23383.1"/>
    <property type="molecule type" value="Genomic_DNA"/>
</dbReference>
<evidence type="ECO:0000313" key="3">
    <source>
        <dbReference type="EMBL" id="AFK23383.1"/>
    </source>
</evidence>
<organism evidence="3">
    <name type="scientific">Cordyceps militaris</name>
    <name type="common">Caterpillar fungus</name>
    <name type="synonym">Clavaria militaris</name>
    <dbReference type="NCBI Taxonomy" id="73501"/>
    <lineage>
        <taxon>Eukaryota</taxon>
        <taxon>Fungi</taxon>
        <taxon>Dikarya</taxon>
        <taxon>Ascomycota</taxon>
        <taxon>Pezizomycotina</taxon>
        <taxon>Sordariomycetes</taxon>
        <taxon>Hypocreomycetidae</taxon>
        <taxon>Hypocreales</taxon>
        <taxon>Cordycipitaceae</taxon>
        <taxon>Cordyceps</taxon>
    </lineage>
</organism>
<dbReference type="InterPro" id="IPR055222">
    <property type="entry name" value="PRISE-like_Rossmann-fold"/>
</dbReference>
<reference evidence="3" key="2">
    <citation type="journal article" date="2012" name="FEMS Microbiol. Lett.">
        <title>The nonribosomal peptide and polyketide synthetic gene clusters in two strains of entomopathogenic fungi in Cordyceps.</title>
        <authorList>
            <person name="Wang W.J."/>
            <person name="Vogel H."/>
            <person name="Yao Y.J."/>
            <person name="Ping L."/>
        </authorList>
    </citation>
    <scope>NUCLEOTIDE SEQUENCE</scope>
    <source>
        <strain evidence="3">DSM1153</strain>
    </source>
</reference>
<dbReference type="PANTHER" id="PTHR32487">
    <property type="entry name" value="3-OXO-DELTA(4,5)-STEROID 5-BETA-REDUCTASE"/>
    <property type="match status" value="1"/>
</dbReference>
<reference evidence="3" key="1">
    <citation type="submission" date="2011-06" db="EMBL/GenBank/DDBJ databases">
        <title>Characterization of a highly pathogenic TSV isolate from Colombia.</title>
        <authorList>
            <person name="Aranguren L.F."/>
            <person name="Tang K."/>
        </authorList>
    </citation>
    <scope>NUCLEOTIDE SEQUENCE</scope>
    <source>
        <strain evidence="3">DSM1153</strain>
    </source>
</reference>
<dbReference type="Pfam" id="PF22917">
    <property type="entry name" value="PRISE"/>
    <property type="match status" value="2"/>
</dbReference>
<proteinExistence type="predicted"/>
<gene>
    <name evidence="3" type="primary">EtplR</name>
</gene>
<sequence>MTSSSSNALVALVFGASGVSGWGLAHELANWSQPTPFSRIMLLTCQPITTEELRLADDDRVSIHSGIDLSQSEEQVSQALKQLPAISTVTHTARMNVAMTKTTVAALAAAAPSIKHLSFQSGSIVSIHRASTTRRETYPRISAPFGTMISAYGQEDAVPFPGNTKSWQSKFTVVGQKHLAHFNIASALQASSLTPSQLNISDGGEPSSWQELWPKITGYFGLVGSPPGSGSPVKFGPKWFEGVKSKAAQFEQEARLKAGFLTDLPWQYLEFFLGLKVDRVLNIERAKKTGLVEVSDTLTAFSDTWDMMKAARIIPEE</sequence>
<evidence type="ECO:0000259" key="2">
    <source>
        <dbReference type="Pfam" id="PF22917"/>
    </source>
</evidence>
<accession>J3SFQ9</accession>
<dbReference type="Gene3D" id="3.40.50.720">
    <property type="entry name" value="NAD(P)-binding Rossmann-like Domain"/>
    <property type="match status" value="2"/>
</dbReference>
<dbReference type="SUPFAM" id="SSF51735">
    <property type="entry name" value="NAD(P)-binding Rossmann-fold domains"/>
    <property type="match status" value="1"/>
</dbReference>
<keyword evidence="1" id="KW-0732">Signal</keyword>
<dbReference type="PANTHER" id="PTHR32487:SF8">
    <property type="entry name" value="NAD-DEPENDENT EPIMERASE_DEHYDRATASE DOMAIN-CONTAINING PROTEIN"/>
    <property type="match status" value="1"/>
</dbReference>
<dbReference type="InterPro" id="IPR036291">
    <property type="entry name" value="NAD(P)-bd_dom_sf"/>
</dbReference>
<dbReference type="AlphaFoldDB" id="J3SFQ9"/>
<feature type="chain" id="PRO_5003777267" evidence="1">
    <location>
        <begin position="22"/>
        <end position="317"/>
    </location>
</feature>
<name>J3SFQ9_CORMI</name>
<feature type="signal peptide" evidence="1">
    <location>
        <begin position="1"/>
        <end position="21"/>
    </location>
</feature>
<feature type="domain" description="PRISE-like Rossmann-fold" evidence="2">
    <location>
        <begin position="153"/>
        <end position="315"/>
    </location>
</feature>